<evidence type="ECO:0008006" key="9">
    <source>
        <dbReference type="Google" id="ProtNLM"/>
    </source>
</evidence>
<dbReference type="Pfam" id="PF08386">
    <property type="entry name" value="Abhydrolase_4"/>
    <property type="match status" value="1"/>
</dbReference>
<gene>
    <name evidence="7" type="ORF">LTR84_007404</name>
</gene>
<dbReference type="InterPro" id="IPR013595">
    <property type="entry name" value="Pept_S33_TAP-like_C"/>
</dbReference>
<dbReference type="GO" id="GO:0016787">
    <property type="term" value="F:hydrolase activity"/>
    <property type="evidence" value="ECO:0007669"/>
    <property type="project" value="UniProtKB-KW"/>
</dbReference>
<dbReference type="EMBL" id="JAVRRD010000029">
    <property type="protein sequence ID" value="KAK5046643.1"/>
    <property type="molecule type" value="Genomic_DNA"/>
</dbReference>
<organism evidence="7 8">
    <name type="scientific">Exophiala bonariae</name>
    <dbReference type="NCBI Taxonomy" id="1690606"/>
    <lineage>
        <taxon>Eukaryota</taxon>
        <taxon>Fungi</taxon>
        <taxon>Dikarya</taxon>
        <taxon>Ascomycota</taxon>
        <taxon>Pezizomycotina</taxon>
        <taxon>Eurotiomycetes</taxon>
        <taxon>Chaetothyriomycetidae</taxon>
        <taxon>Chaetothyriales</taxon>
        <taxon>Herpotrichiellaceae</taxon>
        <taxon>Exophiala</taxon>
    </lineage>
</organism>
<feature type="domain" description="Peptidase S33 tripeptidyl aminopeptidase-like C-terminal" evidence="6">
    <location>
        <begin position="399"/>
        <end position="500"/>
    </location>
</feature>
<evidence type="ECO:0000313" key="7">
    <source>
        <dbReference type="EMBL" id="KAK5046643.1"/>
    </source>
</evidence>
<dbReference type="Pfam" id="PF00561">
    <property type="entry name" value="Abhydrolase_1"/>
    <property type="match status" value="1"/>
</dbReference>
<feature type="domain" description="AB hydrolase-1" evidence="5">
    <location>
        <begin position="79"/>
        <end position="232"/>
    </location>
</feature>
<feature type="chain" id="PRO_5043564106" description="AB hydrolase-1 domain-containing protein" evidence="4">
    <location>
        <begin position="19"/>
        <end position="622"/>
    </location>
</feature>
<keyword evidence="2" id="KW-0378">Hydrolase</keyword>
<dbReference type="PANTHER" id="PTHR43248:SF25">
    <property type="entry name" value="AB HYDROLASE-1 DOMAIN-CONTAINING PROTEIN-RELATED"/>
    <property type="match status" value="1"/>
</dbReference>
<evidence type="ECO:0000256" key="3">
    <source>
        <dbReference type="SAM" id="MobiDB-lite"/>
    </source>
</evidence>
<protein>
    <recommendedName>
        <fullName evidence="9">AB hydrolase-1 domain-containing protein</fullName>
    </recommendedName>
</protein>
<evidence type="ECO:0000256" key="2">
    <source>
        <dbReference type="ARBA" id="ARBA00022801"/>
    </source>
</evidence>
<dbReference type="InterPro" id="IPR000073">
    <property type="entry name" value="AB_hydrolase_1"/>
</dbReference>
<comment type="similarity">
    <text evidence="1">Belongs to the peptidase S33 family.</text>
</comment>
<name>A0AAV9N0W2_9EURO</name>
<feature type="region of interest" description="Disordered" evidence="3">
    <location>
        <begin position="567"/>
        <end position="586"/>
    </location>
</feature>
<accession>A0AAV9N0W2</accession>
<feature type="signal peptide" evidence="4">
    <location>
        <begin position="1"/>
        <end position="18"/>
    </location>
</feature>
<evidence type="ECO:0000259" key="6">
    <source>
        <dbReference type="Pfam" id="PF08386"/>
    </source>
</evidence>
<evidence type="ECO:0000313" key="8">
    <source>
        <dbReference type="Proteomes" id="UP001358417"/>
    </source>
</evidence>
<dbReference type="InterPro" id="IPR029058">
    <property type="entry name" value="AB_hydrolase_fold"/>
</dbReference>
<evidence type="ECO:0000256" key="1">
    <source>
        <dbReference type="ARBA" id="ARBA00010088"/>
    </source>
</evidence>
<sequence length="622" mass="68435">MVWILLALTLCVVGYVTGEDCPPGYARHTGTIEKNKSIQWKKCPVKEEPALECGELYPYTPSLVRVPANSTVANAKSIVTNPGGPGGSGVNDTINGATWYQERSGGLYNIISFDPRGVGLTIPYGCPNTESDSGLNFELSLTYNNAKGLQDAYTYLTKQGLRCGESDYKVDGQLIGTAFVARDINAIFEALNEDGLIRYWGSSYGTLLGDTLAAMFPEKIDRMVLDGNINPADYYHGTYEETVHDTDACLLNFFEACAEAGQPFCALAKKGYSGQELQEMFYNWFDNVKNSTYTVEGPDGSAISYPQLLNQMLNALYDPSKWISTANDFASYVENKTFSMSLDHEKRDFDPMVAVELGIENLTPNLLWGVTCGDWDDIPGTLQDYQRWLEMYESLSRFGGDRMIEYLFRCSKWEVNAKEQYDGPFTNIKTRSPILYVNGHFDPVTPLISAQNASSGFVNSRVLQHTSTGHCSDRQLSKCLDEKVSAYWISGTLPDADEICHPDHSVAEDAFILPAASSRLKRGTNFDYPVAFYSPVASSTQPQAPSRVLTKRTSTESELILIPATCTAEPGTGSTSSGSGSHSGSEILSEADVQRGLSDLKDICNGYTGDKWFFQLLCAKFG</sequence>
<evidence type="ECO:0000259" key="5">
    <source>
        <dbReference type="Pfam" id="PF00561"/>
    </source>
</evidence>
<dbReference type="PANTHER" id="PTHR43248">
    <property type="entry name" value="2-SUCCINYL-6-HYDROXY-2,4-CYCLOHEXADIENE-1-CARBOXYLATE SYNTHASE"/>
    <property type="match status" value="1"/>
</dbReference>
<dbReference type="AlphaFoldDB" id="A0AAV9N0W2"/>
<dbReference type="Gene3D" id="3.40.50.1820">
    <property type="entry name" value="alpha/beta hydrolase"/>
    <property type="match status" value="1"/>
</dbReference>
<keyword evidence="4" id="KW-0732">Signal</keyword>
<dbReference type="SUPFAM" id="SSF53474">
    <property type="entry name" value="alpha/beta-Hydrolases"/>
    <property type="match status" value="1"/>
</dbReference>
<dbReference type="GeneID" id="89975570"/>
<dbReference type="InterPro" id="IPR051601">
    <property type="entry name" value="Serine_prot/Carboxylest_S33"/>
</dbReference>
<dbReference type="RefSeq" id="XP_064702226.1">
    <property type="nucleotide sequence ID" value="XM_064850957.1"/>
</dbReference>
<comment type="caution">
    <text evidence="7">The sequence shown here is derived from an EMBL/GenBank/DDBJ whole genome shotgun (WGS) entry which is preliminary data.</text>
</comment>
<dbReference type="Proteomes" id="UP001358417">
    <property type="component" value="Unassembled WGS sequence"/>
</dbReference>
<feature type="compositionally biased region" description="Low complexity" evidence="3">
    <location>
        <begin position="571"/>
        <end position="585"/>
    </location>
</feature>
<evidence type="ECO:0000256" key="4">
    <source>
        <dbReference type="SAM" id="SignalP"/>
    </source>
</evidence>
<reference evidence="7 8" key="1">
    <citation type="submission" date="2023-08" db="EMBL/GenBank/DDBJ databases">
        <title>Black Yeasts Isolated from many extreme environments.</title>
        <authorList>
            <person name="Coleine C."/>
            <person name="Stajich J.E."/>
            <person name="Selbmann L."/>
        </authorList>
    </citation>
    <scope>NUCLEOTIDE SEQUENCE [LARGE SCALE GENOMIC DNA]</scope>
    <source>
        <strain evidence="7 8">CCFEE 5792</strain>
    </source>
</reference>
<proteinExistence type="inferred from homology"/>
<keyword evidence="8" id="KW-1185">Reference proteome</keyword>